<evidence type="ECO:0000256" key="4">
    <source>
        <dbReference type="ARBA" id="ARBA00022705"/>
    </source>
</evidence>
<comment type="similarity">
    <text evidence="2 6">Belongs to the GINS3/PSF3 family.</text>
</comment>
<dbReference type="InterPro" id="IPR010492">
    <property type="entry name" value="GINS_Psf3"/>
</dbReference>
<protein>
    <recommendedName>
        <fullName evidence="3 6">DNA replication complex GINS protein PSF3</fullName>
    </recommendedName>
</protein>
<comment type="subunit">
    <text evidence="6">Component of the GINS complex.</text>
</comment>
<evidence type="ECO:0000259" key="7">
    <source>
        <dbReference type="Pfam" id="PF05916"/>
    </source>
</evidence>
<dbReference type="InterPro" id="IPR021151">
    <property type="entry name" value="GINS_A"/>
</dbReference>
<dbReference type="EMBL" id="MBFS01000468">
    <property type="protein sequence ID" value="PVV02427.1"/>
    <property type="molecule type" value="Genomic_DNA"/>
</dbReference>
<evidence type="ECO:0000256" key="1">
    <source>
        <dbReference type="ARBA" id="ARBA00004123"/>
    </source>
</evidence>
<keyword evidence="11" id="KW-1185">Reference proteome</keyword>
<evidence type="ECO:0000256" key="2">
    <source>
        <dbReference type="ARBA" id="ARBA00006343"/>
    </source>
</evidence>
<dbReference type="PANTHER" id="PTHR22768:SF0">
    <property type="entry name" value="DNA REPLICATION COMPLEX GINS PROTEIN PSF3"/>
    <property type="match status" value="1"/>
</dbReference>
<dbReference type="Pfam" id="PF05916">
    <property type="entry name" value="Sld5"/>
    <property type="match status" value="1"/>
</dbReference>
<accession>A0A2T9YKU8</accession>
<evidence type="ECO:0000313" key="11">
    <source>
        <dbReference type="Proteomes" id="UP000245609"/>
    </source>
</evidence>
<comment type="caution">
    <text evidence="9">The sequence shown here is derived from an EMBL/GenBank/DDBJ whole genome shotgun (WGS) entry which is preliminary data.</text>
</comment>
<feature type="domain" description="GINS subunit" evidence="7">
    <location>
        <begin position="74"/>
        <end position="157"/>
    </location>
</feature>
<dbReference type="InterPro" id="IPR036224">
    <property type="entry name" value="GINS_bundle-like_dom_sf"/>
</dbReference>
<evidence type="ECO:0000313" key="9">
    <source>
        <dbReference type="EMBL" id="PVU92961.1"/>
    </source>
</evidence>
<dbReference type="InterPro" id="IPR055221">
    <property type="entry name" value="PSF3_N"/>
</dbReference>
<evidence type="ECO:0000256" key="3">
    <source>
        <dbReference type="ARBA" id="ARBA00015140"/>
    </source>
</evidence>
<proteinExistence type="inferred from homology"/>
<dbReference type="OrthoDB" id="10251744at2759"/>
<dbReference type="STRING" id="133381.A0A2T9YKU8"/>
<dbReference type="Pfam" id="PF22466">
    <property type="entry name" value="PSF3_N"/>
    <property type="match status" value="1"/>
</dbReference>
<comment type="function">
    <text evidence="6">The GINS complex plays an essential role in the initiation of DNA replication.</text>
</comment>
<feature type="domain" description="DNA replication complex GINS protein PSF3 N-terminal" evidence="8">
    <location>
        <begin position="7"/>
        <end position="57"/>
    </location>
</feature>
<dbReference type="Proteomes" id="UP000245609">
    <property type="component" value="Unassembled WGS sequence"/>
</dbReference>
<evidence type="ECO:0000256" key="6">
    <source>
        <dbReference type="RuleBase" id="RU367161"/>
    </source>
</evidence>
<evidence type="ECO:0000256" key="5">
    <source>
        <dbReference type="ARBA" id="ARBA00023242"/>
    </source>
</evidence>
<dbReference type="CDD" id="cd11713">
    <property type="entry name" value="GINS_A_psf3"/>
    <property type="match status" value="1"/>
</dbReference>
<organism evidence="9 11">
    <name type="scientific">Smittium megazygosporum</name>
    <dbReference type="NCBI Taxonomy" id="133381"/>
    <lineage>
        <taxon>Eukaryota</taxon>
        <taxon>Fungi</taxon>
        <taxon>Fungi incertae sedis</taxon>
        <taxon>Zoopagomycota</taxon>
        <taxon>Kickxellomycotina</taxon>
        <taxon>Harpellomycetes</taxon>
        <taxon>Harpellales</taxon>
        <taxon>Legeriomycetaceae</taxon>
        <taxon>Smittium</taxon>
    </lineage>
</organism>
<sequence length="167" mass="19055">MSSGRYFDIDDILAVQQRVPCIVRQNVVGLAYDHNMEPSENKAGSKLSLPFWIADSLDAEEFVEMDIPLPFSKQSQRKLLASANVNLSIICPYFYKLGSRFAELSPNLADFLMHVYIQRLVLIYNQAQYGSSSDFLSTLDYTEKKYSSASFQAYLEWQHINTSITSK</sequence>
<dbReference type="AlphaFoldDB" id="A0A2T9YKU8"/>
<dbReference type="GO" id="GO:0000811">
    <property type="term" value="C:GINS complex"/>
    <property type="evidence" value="ECO:0007669"/>
    <property type="project" value="UniProtKB-UniRule"/>
</dbReference>
<dbReference type="PANTHER" id="PTHR22768">
    <property type="entry name" value="DNA REPLICATION COMPLEX GINS PROTEIN PSF3"/>
    <property type="match status" value="1"/>
</dbReference>
<dbReference type="InterPro" id="IPR038437">
    <property type="entry name" value="GINS_Psf3_sf"/>
</dbReference>
<keyword evidence="5 6" id="KW-0539">Nucleus</keyword>
<evidence type="ECO:0000259" key="8">
    <source>
        <dbReference type="Pfam" id="PF22466"/>
    </source>
</evidence>
<comment type="subcellular location">
    <subcellularLocation>
        <location evidence="1 6">Nucleus</location>
    </subcellularLocation>
</comment>
<gene>
    <name evidence="10" type="ORF">BB560_003117</name>
    <name evidence="9" type="ORF">BB560_006020</name>
</gene>
<reference evidence="9 11" key="1">
    <citation type="journal article" date="2018" name="MBio">
        <title>Comparative Genomics Reveals the Core Gene Toolbox for the Fungus-Insect Symbiosis.</title>
        <authorList>
            <person name="Wang Y."/>
            <person name="Stata M."/>
            <person name="Wang W."/>
            <person name="Stajich J.E."/>
            <person name="White M.M."/>
            <person name="Moncalvo J.M."/>
        </authorList>
    </citation>
    <scope>NUCLEOTIDE SEQUENCE [LARGE SCALE GENOMIC DNA]</scope>
    <source>
        <strain evidence="9 11">SC-DP-2</strain>
    </source>
</reference>
<dbReference type="SUPFAM" id="SSF158573">
    <property type="entry name" value="GINS helical bundle-like"/>
    <property type="match status" value="1"/>
</dbReference>
<dbReference type="GO" id="GO:1902975">
    <property type="term" value="P:mitotic DNA replication initiation"/>
    <property type="evidence" value="ECO:0007669"/>
    <property type="project" value="TreeGrafter"/>
</dbReference>
<name>A0A2T9YKU8_9FUNG</name>
<dbReference type="Gene3D" id="1.20.58.2050">
    <property type="match status" value="1"/>
</dbReference>
<dbReference type="CDD" id="cd21693">
    <property type="entry name" value="GINS_B_Psf3"/>
    <property type="match status" value="1"/>
</dbReference>
<dbReference type="SUPFAM" id="SSF160059">
    <property type="entry name" value="PriA/YqbF domain"/>
    <property type="match status" value="1"/>
</dbReference>
<evidence type="ECO:0000313" key="10">
    <source>
        <dbReference type="EMBL" id="PVV02427.1"/>
    </source>
</evidence>
<dbReference type="EMBL" id="MBFS01002757">
    <property type="protein sequence ID" value="PVU92961.1"/>
    <property type="molecule type" value="Genomic_DNA"/>
</dbReference>
<keyword evidence="4 6" id="KW-0235">DNA replication</keyword>